<evidence type="ECO:0000313" key="3">
    <source>
        <dbReference type="Proteomes" id="UP000504606"/>
    </source>
</evidence>
<dbReference type="GO" id="GO:0031398">
    <property type="term" value="P:positive regulation of protein ubiquitination"/>
    <property type="evidence" value="ECO:0007669"/>
    <property type="project" value="TreeGrafter"/>
</dbReference>
<dbReference type="InterPro" id="IPR032675">
    <property type="entry name" value="LRR_dom_sf"/>
</dbReference>
<feature type="compositionally biased region" description="Basic and acidic residues" evidence="1">
    <location>
        <begin position="16"/>
        <end position="31"/>
    </location>
</feature>
<feature type="domain" description="F-box" evidence="2">
    <location>
        <begin position="222"/>
        <end position="268"/>
    </location>
</feature>
<dbReference type="PROSITE" id="PS50181">
    <property type="entry name" value="FBOX"/>
    <property type="match status" value="1"/>
</dbReference>
<dbReference type="PANTHER" id="PTHR20933:SF4">
    <property type="entry name" value="F-BOX INVOLVED IN POLYQ PATHOGENESIS, ISOFORM A"/>
    <property type="match status" value="1"/>
</dbReference>
<evidence type="ECO:0000256" key="1">
    <source>
        <dbReference type="SAM" id="MobiDB-lite"/>
    </source>
</evidence>
<dbReference type="PANTHER" id="PTHR20933">
    <property type="entry name" value="F-BOX ONLY PROTEIN 33"/>
    <property type="match status" value="1"/>
</dbReference>
<evidence type="ECO:0000313" key="4">
    <source>
        <dbReference type="RefSeq" id="XP_052132196.1"/>
    </source>
</evidence>
<dbReference type="Pfam" id="PF12937">
    <property type="entry name" value="F-box-like"/>
    <property type="match status" value="1"/>
</dbReference>
<dbReference type="SUPFAM" id="SSF81383">
    <property type="entry name" value="F-box domain"/>
    <property type="match status" value="1"/>
</dbReference>
<dbReference type="SMART" id="SM00256">
    <property type="entry name" value="FBOX"/>
    <property type="match status" value="1"/>
</dbReference>
<organism evidence="3 4">
    <name type="scientific">Frankliniella occidentalis</name>
    <name type="common">Western flower thrips</name>
    <name type="synonym">Euthrips occidentalis</name>
    <dbReference type="NCBI Taxonomy" id="133901"/>
    <lineage>
        <taxon>Eukaryota</taxon>
        <taxon>Metazoa</taxon>
        <taxon>Ecdysozoa</taxon>
        <taxon>Arthropoda</taxon>
        <taxon>Hexapoda</taxon>
        <taxon>Insecta</taxon>
        <taxon>Pterygota</taxon>
        <taxon>Neoptera</taxon>
        <taxon>Paraneoptera</taxon>
        <taxon>Thysanoptera</taxon>
        <taxon>Terebrantia</taxon>
        <taxon>Thripoidea</taxon>
        <taxon>Thripidae</taxon>
        <taxon>Frankliniella</taxon>
    </lineage>
</organism>
<dbReference type="Gene3D" id="1.20.1280.50">
    <property type="match status" value="1"/>
</dbReference>
<evidence type="ECO:0000259" key="2">
    <source>
        <dbReference type="PROSITE" id="PS50181"/>
    </source>
</evidence>
<dbReference type="GeneID" id="113209824"/>
<feature type="region of interest" description="Disordered" evidence="1">
    <location>
        <begin position="105"/>
        <end position="143"/>
    </location>
</feature>
<dbReference type="RefSeq" id="XP_052132196.1">
    <property type="nucleotide sequence ID" value="XM_052276236.1"/>
</dbReference>
<dbReference type="SUPFAM" id="SSF52047">
    <property type="entry name" value="RNI-like"/>
    <property type="match status" value="1"/>
</dbReference>
<sequence>MFWDLGPTTTRGRQKRGPEARERRPQDADARRGRRMNPCSRLMTGSRASLADVGRSSPGRHGHSKRRCLDVPLALRQEDVDEEPEYGDAGVGDGVLRGGVSGAATCGSHHGDADRAQARRASPTTAGDPRWTPCWSDSRSNGDEEWWTGDASAACSAVQSTPSSAPRTIRAVKRPRICSAGSVPVEGDQHKHGEQGQHGQDGGYGSEYSDGAAAPAGDQRRQQGWSQLPAELLVDVFQRLRLRDLGRVAQVCRSWRRASQEPCLWRTAEFTLGSSLRPEPTPPALVNFILEEHAQHLRFVVLRTDSSAESTRGACRILARLVKCSLKTLALMSGAARPPLLDVDEQHFVSALTLVLDHSSPSLRALAVDHTLVDDPSLQALGSSSATSLQLLRCKSCPRLSPGGVLALVDHCRCLRELSLSYTLLSDDLLNALSSERHVCLEVLRVDVYSDTDNALRPISPASWRALVAHSPQLNLVMYLFAIQDEHFDSLFTSYIPVTHLYFGDYVPTSVLSEYRQKQFQFSSEKKNISEKEG</sequence>
<dbReference type="InterPro" id="IPR001810">
    <property type="entry name" value="F-box_dom"/>
</dbReference>
<name>A0A9C6XAF8_FRAOC</name>
<feature type="region of interest" description="Disordered" evidence="1">
    <location>
        <begin position="181"/>
        <end position="223"/>
    </location>
</feature>
<protein>
    <submittedName>
        <fullName evidence="4">F-box/LRR-repeat protein 3-like isoform X2</fullName>
    </submittedName>
</protein>
<dbReference type="Gene3D" id="3.80.10.10">
    <property type="entry name" value="Ribonuclease Inhibitor"/>
    <property type="match status" value="1"/>
</dbReference>
<accession>A0A9C6XAF8</accession>
<feature type="region of interest" description="Disordered" evidence="1">
    <location>
        <begin position="1"/>
        <end position="68"/>
    </location>
</feature>
<dbReference type="Proteomes" id="UP000504606">
    <property type="component" value="Unplaced"/>
</dbReference>
<reference evidence="4" key="1">
    <citation type="submission" date="2025-08" db="UniProtKB">
        <authorList>
            <consortium name="RefSeq"/>
        </authorList>
    </citation>
    <scope>IDENTIFICATION</scope>
    <source>
        <tissue evidence="4">Whole organism</tissue>
    </source>
</reference>
<keyword evidence="3" id="KW-1185">Reference proteome</keyword>
<proteinExistence type="predicted"/>
<dbReference type="InterPro" id="IPR036047">
    <property type="entry name" value="F-box-like_dom_sf"/>
</dbReference>
<dbReference type="AlphaFoldDB" id="A0A9C6XAF8"/>
<gene>
    <name evidence="4" type="primary">LOC113209824</name>
</gene>